<name>A0A1H0VU68_9ACTN</name>
<evidence type="ECO:0000313" key="3">
    <source>
        <dbReference type="Proteomes" id="UP000199497"/>
    </source>
</evidence>
<reference evidence="3" key="1">
    <citation type="submission" date="2016-10" db="EMBL/GenBank/DDBJ databases">
        <authorList>
            <person name="Varghese N."/>
            <person name="Submissions S."/>
        </authorList>
    </citation>
    <scope>NUCLEOTIDE SEQUENCE [LARGE SCALE GENOMIC DNA]</scope>
    <source>
        <strain evidence="3">DSM 46732</strain>
    </source>
</reference>
<accession>A0A1H0VU68</accession>
<gene>
    <name evidence="2" type="ORF">SAMN04487905_109253</name>
</gene>
<dbReference type="Proteomes" id="UP000199497">
    <property type="component" value="Unassembled WGS sequence"/>
</dbReference>
<evidence type="ECO:0000256" key="1">
    <source>
        <dbReference type="SAM" id="MobiDB-lite"/>
    </source>
</evidence>
<feature type="region of interest" description="Disordered" evidence="1">
    <location>
        <begin position="1"/>
        <end position="20"/>
    </location>
</feature>
<dbReference type="STRING" id="405564.SAMN04487905_109253"/>
<keyword evidence="3" id="KW-1185">Reference proteome</keyword>
<dbReference type="EMBL" id="FNJR01000009">
    <property type="protein sequence ID" value="SDP82119.1"/>
    <property type="molecule type" value="Genomic_DNA"/>
</dbReference>
<evidence type="ECO:0008006" key="4">
    <source>
        <dbReference type="Google" id="ProtNLM"/>
    </source>
</evidence>
<sequence length="52" mass="5459">MSPGSFADAVWSGEARSSGNGGACVEVGFTPDAIGVCDVPVSWWCENVQRRL</sequence>
<proteinExistence type="predicted"/>
<evidence type="ECO:0000313" key="2">
    <source>
        <dbReference type="EMBL" id="SDP82119.1"/>
    </source>
</evidence>
<dbReference type="AlphaFoldDB" id="A0A1H0VU68"/>
<organism evidence="2 3">
    <name type="scientific">Actinopolyspora xinjiangensis</name>
    <dbReference type="NCBI Taxonomy" id="405564"/>
    <lineage>
        <taxon>Bacteria</taxon>
        <taxon>Bacillati</taxon>
        <taxon>Actinomycetota</taxon>
        <taxon>Actinomycetes</taxon>
        <taxon>Actinopolysporales</taxon>
        <taxon>Actinopolysporaceae</taxon>
        <taxon>Actinopolyspora</taxon>
    </lineage>
</organism>
<protein>
    <recommendedName>
        <fullName evidence="4">DUF397 domain-containing protein</fullName>
    </recommendedName>
</protein>